<dbReference type="CDD" id="cd01948">
    <property type="entry name" value="EAL"/>
    <property type="match status" value="1"/>
</dbReference>
<dbReference type="RefSeq" id="WP_071362172.1">
    <property type="nucleotide sequence ID" value="NZ_JRYB01000001.1"/>
</dbReference>
<dbReference type="Gene3D" id="3.20.20.450">
    <property type="entry name" value="EAL domain"/>
    <property type="match status" value="1"/>
</dbReference>
<sequence>MHADATAAVSVPSDDFFLARQPILGRDQHLVAFELLFRAAGEDVDAKLTDGAAATAAVISHASQLGMEQVVGEQLAFVNVDEVVLMSDFVRFLPSHKVILEILETVKPTPELLARVAELKELGFKFAVDDVVEHSSELDKLVQLVDIIKVDVKGVAPNELAQLVDSLRRTGKRLLAEKVETIDEFKLCMELGFEYFQGYYFARPAILSGRKITPSEITILRLLELVNSNADSQAIETAVKRDALISLNLLRLVNSRAVPGPRIESLSQALVQLGRRQLGRWLQILLYTAAGARVELKSPLLQLATTRGKLLELMTLRVRPGDTASADRAFTVGIMSLAEALFSVPMADILAHVDIAHDVREALLEREGDFGTMLRIAELLEAAEGGGKLACALKKIGLTVPEVREIELAAFDWVRELTNEAQEPVQQSLQ</sequence>
<gene>
    <name evidence="3" type="ORF">LO55_3176</name>
</gene>
<accession>A0A1S2N4S3</accession>
<dbReference type="SMART" id="SM00052">
    <property type="entry name" value="EAL"/>
    <property type="match status" value="1"/>
</dbReference>
<feature type="domain" description="EAL" evidence="1">
    <location>
        <begin position="1"/>
        <end position="218"/>
    </location>
</feature>
<dbReference type="InterPro" id="IPR013976">
    <property type="entry name" value="HDOD"/>
</dbReference>
<evidence type="ECO:0000313" key="4">
    <source>
        <dbReference type="Proteomes" id="UP000180246"/>
    </source>
</evidence>
<dbReference type="InterPro" id="IPR001633">
    <property type="entry name" value="EAL_dom"/>
</dbReference>
<dbReference type="PROSITE" id="PS50883">
    <property type="entry name" value="EAL"/>
    <property type="match status" value="1"/>
</dbReference>
<dbReference type="Pfam" id="PF08668">
    <property type="entry name" value="HDOD"/>
    <property type="match status" value="1"/>
</dbReference>
<dbReference type="SUPFAM" id="SSF109604">
    <property type="entry name" value="HD-domain/PDEase-like"/>
    <property type="match status" value="1"/>
</dbReference>
<dbReference type="InterPro" id="IPR052340">
    <property type="entry name" value="RNase_Y/CdgJ"/>
</dbReference>
<dbReference type="PANTHER" id="PTHR33525">
    <property type="match status" value="1"/>
</dbReference>
<name>A0A1S2N4S3_9BURK</name>
<dbReference type="InterPro" id="IPR035919">
    <property type="entry name" value="EAL_sf"/>
</dbReference>
<dbReference type="SUPFAM" id="SSF141868">
    <property type="entry name" value="EAL domain-like"/>
    <property type="match status" value="1"/>
</dbReference>
<evidence type="ECO:0000313" key="3">
    <source>
        <dbReference type="EMBL" id="OIJ40096.1"/>
    </source>
</evidence>
<feature type="domain" description="HDOD" evidence="2">
    <location>
        <begin position="212"/>
        <end position="412"/>
    </location>
</feature>
<dbReference type="InterPro" id="IPR014408">
    <property type="entry name" value="dGMP_Pdiesterase_EAL/HD-GYP"/>
</dbReference>
<dbReference type="AlphaFoldDB" id="A0A1S2N4S3"/>
<dbReference type="Proteomes" id="UP000180246">
    <property type="component" value="Unassembled WGS sequence"/>
</dbReference>
<reference evidence="3 4" key="1">
    <citation type="submission" date="2014-10" db="EMBL/GenBank/DDBJ databases">
        <authorList>
            <person name="Seo M.-J."/>
            <person name="Seok Y.J."/>
            <person name="Cha I.-T."/>
        </authorList>
    </citation>
    <scope>NUCLEOTIDE SEQUENCE [LARGE SCALE GENOMIC DNA]</scope>
    <source>
        <strain evidence="3 4">NEU</strain>
    </source>
</reference>
<dbReference type="Gene3D" id="1.10.3210.10">
    <property type="entry name" value="Hypothetical protein af1432"/>
    <property type="match status" value="1"/>
</dbReference>
<dbReference type="PANTHER" id="PTHR33525:SF4">
    <property type="entry name" value="CYCLIC DI-GMP PHOSPHODIESTERASE CDGJ"/>
    <property type="match status" value="1"/>
</dbReference>
<protein>
    <submittedName>
        <fullName evidence="3">HDOD domain protein</fullName>
    </submittedName>
</protein>
<evidence type="ECO:0000259" key="1">
    <source>
        <dbReference type="PROSITE" id="PS50883"/>
    </source>
</evidence>
<organism evidence="3 4">
    <name type="scientific">Massilia timonae</name>
    <dbReference type="NCBI Taxonomy" id="47229"/>
    <lineage>
        <taxon>Bacteria</taxon>
        <taxon>Pseudomonadati</taxon>
        <taxon>Pseudomonadota</taxon>
        <taxon>Betaproteobacteria</taxon>
        <taxon>Burkholderiales</taxon>
        <taxon>Oxalobacteraceae</taxon>
        <taxon>Telluria group</taxon>
        <taxon>Massilia</taxon>
    </lineage>
</organism>
<dbReference type="PIRSF" id="PIRSF003180">
    <property type="entry name" value="DiGMPpdiest_YuxH"/>
    <property type="match status" value="1"/>
</dbReference>
<dbReference type="PROSITE" id="PS51833">
    <property type="entry name" value="HDOD"/>
    <property type="match status" value="1"/>
</dbReference>
<proteinExistence type="predicted"/>
<dbReference type="EMBL" id="JRYB01000001">
    <property type="protein sequence ID" value="OIJ40096.1"/>
    <property type="molecule type" value="Genomic_DNA"/>
</dbReference>
<comment type="caution">
    <text evidence="3">The sequence shown here is derived from an EMBL/GenBank/DDBJ whole genome shotgun (WGS) entry which is preliminary data.</text>
</comment>
<dbReference type="Pfam" id="PF00563">
    <property type="entry name" value="EAL"/>
    <property type="match status" value="1"/>
</dbReference>
<evidence type="ECO:0000259" key="2">
    <source>
        <dbReference type="PROSITE" id="PS51833"/>
    </source>
</evidence>